<gene>
    <name evidence="1" type="ORF">Cvel_20133</name>
</gene>
<accession>A0A0G4G3P5</accession>
<dbReference type="AlphaFoldDB" id="A0A0G4G3P5"/>
<evidence type="ECO:0000313" key="1">
    <source>
        <dbReference type="EMBL" id="CEM22936.1"/>
    </source>
</evidence>
<sequence>MAGINCVALFIVSQEIEIGAADVTVAFLTLKDHNQERVGVTLPKVLPEYPKESAFPDIPQERYEELVKEARKFKAGETYLIEMGLYGLLCVAQLFDTMQVGGGLQEIWLSACRHGDRSEREEGGVRHSGHHELDR</sequence>
<name>A0A0G4G3P5_9ALVE</name>
<organism evidence="1">
    <name type="scientific">Chromera velia CCMP2878</name>
    <dbReference type="NCBI Taxonomy" id="1169474"/>
    <lineage>
        <taxon>Eukaryota</taxon>
        <taxon>Sar</taxon>
        <taxon>Alveolata</taxon>
        <taxon>Colpodellida</taxon>
        <taxon>Chromeraceae</taxon>
        <taxon>Chromera</taxon>
    </lineage>
</organism>
<reference evidence="1" key="1">
    <citation type="submission" date="2014-11" db="EMBL/GenBank/DDBJ databases">
        <authorList>
            <person name="Otto D Thomas"/>
            <person name="Naeem Raeece"/>
        </authorList>
    </citation>
    <scope>NUCLEOTIDE SEQUENCE</scope>
</reference>
<protein>
    <submittedName>
        <fullName evidence="1">Uncharacterized protein</fullName>
    </submittedName>
</protein>
<dbReference type="EMBL" id="CDMZ01000866">
    <property type="protein sequence ID" value="CEM22936.1"/>
    <property type="molecule type" value="Genomic_DNA"/>
</dbReference>
<proteinExistence type="predicted"/>
<dbReference type="VEuPathDB" id="CryptoDB:Cvel_20133"/>
<dbReference type="PhylomeDB" id="A0A0G4G3P5"/>